<reference evidence="7 8" key="1">
    <citation type="journal article" date="2013" name="Curr. Biol.">
        <title>Shared signatures of parasitism and phylogenomics unite Cryptomycota and microsporidia.</title>
        <authorList>
            <person name="James T.Y."/>
            <person name="Pelin A."/>
            <person name="Bonen L."/>
            <person name="Ahrendt S."/>
            <person name="Sain D."/>
            <person name="Corradi N."/>
            <person name="Stajich J.E."/>
        </authorList>
    </citation>
    <scope>NUCLEOTIDE SEQUENCE [LARGE SCALE GENOMIC DNA]</scope>
    <source>
        <strain evidence="7 8">CSF55</strain>
    </source>
</reference>
<organism evidence="7 8">
    <name type="scientific">Rozella allomycis (strain CSF55)</name>
    <dbReference type="NCBI Taxonomy" id="988480"/>
    <lineage>
        <taxon>Eukaryota</taxon>
        <taxon>Fungi</taxon>
        <taxon>Fungi incertae sedis</taxon>
        <taxon>Cryptomycota</taxon>
        <taxon>Cryptomycota incertae sedis</taxon>
        <taxon>Rozella</taxon>
    </lineage>
</organism>
<dbReference type="SUPFAM" id="SSF55920">
    <property type="entry name" value="Creatinase/aminopeptidase"/>
    <property type="match status" value="1"/>
</dbReference>
<dbReference type="CDD" id="cd01087">
    <property type="entry name" value="Prolidase"/>
    <property type="match status" value="1"/>
</dbReference>
<name>A0A075AMP3_ROZAC</name>
<dbReference type="SMART" id="SM01011">
    <property type="entry name" value="AMP_N"/>
    <property type="match status" value="1"/>
</dbReference>
<dbReference type="InterPro" id="IPR000994">
    <property type="entry name" value="Pept_M24"/>
</dbReference>
<dbReference type="AlphaFoldDB" id="A0A075AMP3"/>
<dbReference type="GO" id="GO:0050821">
    <property type="term" value="P:protein stabilization"/>
    <property type="evidence" value="ECO:0007669"/>
    <property type="project" value="EnsemblFungi"/>
</dbReference>
<dbReference type="GO" id="GO:0005634">
    <property type="term" value="C:nucleus"/>
    <property type="evidence" value="ECO:0007669"/>
    <property type="project" value="EnsemblFungi"/>
</dbReference>
<keyword evidence="3" id="KW-0479">Metal-binding</keyword>
<dbReference type="GO" id="GO:0016485">
    <property type="term" value="P:protein processing"/>
    <property type="evidence" value="ECO:0007669"/>
    <property type="project" value="EnsemblFungi"/>
</dbReference>
<evidence type="ECO:0000256" key="2">
    <source>
        <dbReference type="ARBA" id="ARBA00008766"/>
    </source>
</evidence>
<dbReference type="SUPFAM" id="SSF53092">
    <property type="entry name" value="Creatinase/prolidase N-terminal domain"/>
    <property type="match status" value="1"/>
</dbReference>
<dbReference type="Pfam" id="PF00557">
    <property type="entry name" value="Peptidase_M24"/>
    <property type="match status" value="1"/>
</dbReference>
<feature type="domain" description="Aminopeptidase P N-terminal" evidence="6">
    <location>
        <begin position="31"/>
        <end position="166"/>
    </location>
</feature>
<dbReference type="InterPro" id="IPR007865">
    <property type="entry name" value="Aminopep_P_N"/>
</dbReference>
<dbReference type="InterPro" id="IPR036005">
    <property type="entry name" value="Creatinase/aminopeptidase-like"/>
</dbReference>
<dbReference type="InterPro" id="IPR029149">
    <property type="entry name" value="Creatin/AminoP/Spt16_N"/>
</dbReference>
<evidence type="ECO:0000313" key="7">
    <source>
        <dbReference type="EMBL" id="EPZ30908.1"/>
    </source>
</evidence>
<dbReference type="Gene3D" id="3.90.230.10">
    <property type="entry name" value="Creatinase/methionine aminopeptidase superfamily"/>
    <property type="match status" value="1"/>
</dbReference>
<dbReference type="GO" id="GO:0030145">
    <property type="term" value="F:manganese ion binding"/>
    <property type="evidence" value="ECO:0007669"/>
    <property type="project" value="InterPro"/>
</dbReference>
<dbReference type="InterPro" id="IPR052433">
    <property type="entry name" value="X-Pro_dipept-like"/>
</dbReference>
<dbReference type="HOGENOM" id="CLU_017266_1_1_1"/>
<dbReference type="Gene3D" id="3.40.350.10">
    <property type="entry name" value="Creatinase/prolidase N-terminal domain"/>
    <property type="match status" value="1"/>
</dbReference>
<dbReference type="Pfam" id="PF05195">
    <property type="entry name" value="AMP_N"/>
    <property type="match status" value="1"/>
</dbReference>
<keyword evidence="7" id="KW-0645">Protease</keyword>
<dbReference type="EMBL" id="KE561347">
    <property type="protein sequence ID" value="EPZ30908.1"/>
    <property type="molecule type" value="Genomic_DNA"/>
</dbReference>
<dbReference type="OMA" id="DSYFWYL"/>
<protein>
    <submittedName>
        <fullName evidence="7">Aminopeptidase P domain-containing protein</fullName>
    </submittedName>
</protein>
<gene>
    <name evidence="7" type="ORF">O9G_002785</name>
</gene>
<dbReference type="PANTHER" id="PTHR43226">
    <property type="entry name" value="XAA-PRO AMINOPEPTIDASE 3"/>
    <property type="match status" value="1"/>
</dbReference>
<keyword evidence="5" id="KW-0464">Manganese</keyword>
<proteinExistence type="inferred from homology"/>
<accession>A0A075AMP3</accession>
<dbReference type="OrthoDB" id="4215474at2759"/>
<dbReference type="GO" id="GO:0005739">
    <property type="term" value="C:mitochondrion"/>
    <property type="evidence" value="ECO:0007669"/>
    <property type="project" value="EnsemblFungi"/>
</dbReference>
<evidence type="ECO:0000256" key="3">
    <source>
        <dbReference type="ARBA" id="ARBA00022723"/>
    </source>
</evidence>
<evidence type="ECO:0000256" key="4">
    <source>
        <dbReference type="ARBA" id="ARBA00022801"/>
    </source>
</evidence>
<evidence type="ECO:0000259" key="6">
    <source>
        <dbReference type="SMART" id="SM01011"/>
    </source>
</evidence>
<evidence type="ECO:0000256" key="1">
    <source>
        <dbReference type="ARBA" id="ARBA00001936"/>
    </source>
</evidence>
<keyword evidence="8" id="KW-1185">Reference proteome</keyword>
<dbReference type="STRING" id="988480.A0A075AMP3"/>
<evidence type="ECO:0000256" key="5">
    <source>
        <dbReference type="ARBA" id="ARBA00023211"/>
    </source>
</evidence>
<keyword evidence="4" id="KW-0378">Hydrolase</keyword>
<comment type="similarity">
    <text evidence="2">Belongs to the peptidase M24B family.</text>
</comment>
<sequence>MISKKFPFSIPIRHFSQTASKQPLATLSIPIPPEELSSRRYRLTRHLDQNSIILLSGHKMFYKSPHIFYPFRQQSDFYYLTGFNEPNAAMILKRDDSVRKGYQMILFVEPYDAHKVLWEGPMCGTDGAVRSFMADQAHPIGSLGAYLMNNIQKYDKVYKPDSMQLPSVKGVEMKSAHDLLDMQRVVKSEFEIDLMTKACSISAKAMKQAIKFTQPGMFERALEAKLEYEAKIRGANGLAYVPVCAGGENANTIHYVSNAQQLRDGDLVLVDAGSDYEHYCGDITRTWPVNGTYSRAQMELYNAVLYVQKKIIEKCKETSGLSINQLYDYSRDYLREALMKLDIKILHHEIPDVYPHDIGHYLGLDVHDCVTASKEMPLKAGMVVTVEPGLYVRKNDTRFPEKYRGIGIRIEDDILVGPNFCTNLTEEVPKEVDEIEALFPHFK</sequence>
<dbReference type="PANTHER" id="PTHR43226:SF4">
    <property type="entry name" value="XAA-PRO AMINOPEPTIDASE 3"/>
    <property type="match status" value="1"/>
</dbReference>
<keyword evidence="7" id="KW-0031">Aminopeptidase</keyword>
<dbReference type="Proteomes" id="UP000030755">
    <property type="component" value="Unassembled WGS sequence"/>
</dbReference>
<comment type="cofactor">
    <cofactor evidence="1">
        <name>Mn(2+)</name>
        <dbReference type="ChEBI" id="CHEBI:29035"/>
    </cofactor>
</comment>
<dbReference type="GO" id="GO:0070006">
    <property type="term" value="F:metalloaminopeptidase activity"/>
    <property type="evidence" value="ECO:0007669"/>
    <property type="project" value="InterPro"/>
</dbReference>
<evidence type="ECO:0000313" key="8">
    <source>
        <dbReference type="Proteomes" id="UP000030755"/>
    </source>
</evidence>